<dbReference type="EMBL" id="CP039350">
    <property type="protein sequence ID" value="QCD97098.1"/>
    <property type="molecule type" value="Genomic_DNA"/>
</dbReference>
<evidence type="ECO:0000313" key="1">
    <source>
        <dbReference type="EMBL" id="QCD97098.1"/>
    </source>
</evidence>
<organism evidence="1 2">
    <name type="scientific">Vigna unguiculata</name>
    <name type="common">Cowpea</name>
    <dbReference type="NCBI Taxonomy" id="3917"/>
    <lineage>
        <taxon>Eukaryota</taxon>
        <taxon>Viridiplantae</taxon>
        <taxon>Streptophyta</taxon>
        <taxon>Embryophyta</taxon>
        <taxon>Tracheophyta</taxon>
        <taxon>Spermatophyta</taxon>
        <taxon>Magnoliopsida</taxon>
        <taxon>eudicotyledons</taxon>
        <taxon>Gunneridae</taxon>
        <taxon>Pentapetalae</taxon>
        <taxon>rosids</taxon>
        <taxon>fabids</taxon>
        <taxon>Fabales</taxon>
        <taxon>Fabaceae</taxon>
        <taxon>Papilionoideae</taxon>
        <taxon>50 kb inversion clade</taxon>
        <taxon>NPAAA clade</taxon>
        <taxon>indigoferoid/millettioid clade</taxon>
        <taxon>Phaseoleae</taxon>
        <taxon>Vigna</taxon>
    </lineage>
</organism>
<accession>A0A4D6M9E2</accession>
<protein>
    <submittedName>
        <fullName evidence="1">Uncharacterized protein</fullName>
    </submittedName>
</protein>
<keyword evidence="2" id="KW-1185">Reference proteome</keyword>
<proteinExistence type="predicted"/>
<dbReference type="Proteomes" id="UP000501690">
    <property type="component" value="Linkage Group LG6"/>
</dbReference>
<gene>
    <name evidence="1" type="ORF">DEO72_LG6g1808</name>
</gene>
<evidence type="ECO:0000313" key="2">
    <source>
        <dbReference type="Proteomes" id="UP000501690"/>
    </source>
</evidence>
<sequence>MLALIVLRSVPSTLQGRTGVNPQRTKVGTKCNIPGVPRPEHVRLLQPDAPQPLTLLRPFILGGLLPVGIEPPT</sequence>
<name>A0A4D6M9E2_VIGUN</name>
<reference evidence="1 2" key="1">
    <citation type="submission" date="2019-04" db="EMBL/GenBank/DDBJ databases">
        <title>An improved genome assembly and genetic linkage map for asparagus bean, Vigna unguiculata ssp. sesquipedialis.</title>
        <authorList>
            <person name="Xia Q."/>
            <person name="Zhang R."/>
            <person name="Dong Y."/>
        </authorList>
    </citation>
    <scope>NUCLEOTIDE SEQUENCE [LARGE SCALE GENOMIC DNA]</scope>
    <source>
        <tissue evidence="1">Leaf</tissue>
    </source>
</reference>
<dbReference type="AlphaFoldDB" id="A0A4D6M9E2"/>